<dbReference type="InterPro" id="IPR036388">
    <property type="entry name" value="WH-like_DNA-bd_sf"/>
</dbReference>
<dbReference type="Gene3D" id="1.10.10.10">
    <property type="entry name" value="Winged helix-like DNA-binding domain superfamily/Winged helix DNA-binding domain"/>
    <property type="match status" value="1"/>
</dbReference>
<dbReference type="InterPro" id="IPR002577">
    <property type="entry name" value="HTH_HxlR"/>
</dbReference>
<dbReference type="CDD" id="cd00090">
    <property type="entry name" value="HTH_ARSR"/>
    <property type="match status" value="1"/>
</dbReference>
<dbReference type="RefSeq" id="WP_425439831.1">
    <property type="nucleotide sequence ID" value="NZ_BSNC01000005.1"/>
</dbReference>
<dbReference type="AlphaFoldDB" id="A0AA37RXY9"/>
<dbReference type="InterPro" id="IPR011991">
    <property type="entry name" value="ArsR-like_HTH"/>
</dbReference>
<comment type="caution">
    <text evidence="5">The sequence shown here is derived from an EMBL/GenBank/DDBJ whole genome shotgun (WGS) entry which is preliminary data.</text>
</comment>
<dbReference type="Pfam" id="PF01638">
    <property type="entry name" value="HxlR"/>
    <property type="match status" value="1"/>
</dbReference>
<evidence type="ECO:0000256" key="2">
    <source>
        <dbReference type="ARBA" id="ARBA00023125"/>
    </source>
</evidence>
<dbReference type="GO" id="GO:0003677">
    <property type="term" value="F:DNA binding"/>
    <property type="evidence" value="ECO:0007669"/>
    <property type="project" value="UniProtKB-KW"/>
</dbReference>
<evidence type="ECO:0000256" key="1">
    <source>
        <dbReference type="ARBA" id="ARBA00023015"/>
    </source>
</evidence>
<name>A0AA37RXY9_9GAMM</name>
<keyword evidence="3" id="KW-0804">Transcription</keyword>
<accession>A0AA37RXY9</accession>
<evidence type="ECO:0000256" key="3">
    <source>
        <dbReference type="ARBA" id="ARBA00023163"/>
    </source>
</evidence>
<proteinExistence type="predicted"/>
<keyword evidence="6" id="KW-1185">Reference proteome</keyword>
<evidence type="ECO:0000313" key="5">
    <source>
        <dbReference type="EMBL" id="GLP96667.1"/>
    </source>
</evidence>
<feature type="domain" description="HTH hxlR-type" evidence="4">
    <location>
        <begin position="26"/>
        <end position="121"/>
    </location>
</feature>
<gene>
    <name evidence="5" type="primary">hxlR</name>
    <name evidence="5" type="ORF">GCM10007895_19730</name>
</gene>
<dbReference type="InterPro" id="IPR036390">
    <property type="entry name" value="WH_DNA-bd_sf"/>
</dbReference>
<dbReference type="PANTHER" id="PTHR33204">
    <property type="entry name" value="TRANSCRIPTIONAL REGULATOR, MARR FAMILY"/>
    <property type="match status" value="1"/>
</dbReference>
<keyword evidence="2" id="KW-0238">DNA-binding</keyword>
<reference evidence="5" key="1">
    <citation type="journal article" date="2014" name="Int. J. Syst. Evol. Microbiol.">
        <title>Complete genome sequence of Corynebacterium casei LMG S-19264T (=DSM 44701T), isolated from a smear-ripened cheese.</title>
        <authorList>
            <consortium name="US DOE Joint Genome Institute (JGI-PGF)"/>
            <person name="Walter F."/>
            <person name="Albersmeier A."/>
            <person name="Kalinowski J."/>
            <person name="Ruckert C."/>
        </authorList>
    </citation>
    <scope>NUCLEOTIDE SEQUENCE</scope>
    <source>
        <strain evidence="5">NBRC 101628</strain>
    </source>
</reference>
<evidence type="ECO:0000259" key="4">
    <source>
        <dbReference type="PROSITE" id="PS51118"/>
    </source>
</evidence>
<protein>
    <submittedName>
        <fullName evidence="5">HxlR family transcriptional regulator</fullName>
    </submittedName>
</protein>
<dbReference type="Proteomes" id="UP001161422">
    <property type="component" value="Unassembled WGS sequence"/>
</dbReference>
<dbReference type="SUPFAM" id="SSF46785">
    <property type="entry name" value="Winged helix' DNA-binding domain"/>
    <property type="match status" value="1"/>
</dbReference>
<sequence length="121" mass="13757">MAEVMAKVQTKANGQKEAIQPCLEPCPIERGMRIIGGKWKGSILWHLKDEPVRFNDLARMLGGASKKMVNQRLKEMEEQGLIEREVLSDRPIAVAYSITPFGRSSLNILEQLKDWAEEHQI</sequence>
<dbReference type="GO" id="GO:0006355">
    <property type="term" value="P:regulation of DNA-templated transcription"/>
    <property type="evidence" value="ECO:0007669"/>
    <property type="project" value="UniProtKB-ARBA"/>
</dbReference>
<organism evidence="5 6">
    <name type="scientific">Paraferrimonas sedimenticola</name>
    <dbReference type="NCBI Taxonomy" id="375674"/>
    <lineage>
        <taxon>Bacteria</taxon>
        <taxon>Pseudomonadati</taxon>
        <taxon>Pseudomonadota</taxon>
        <taxon>Gammaproteobacteria</taxon>
        <taxon>Alteromonadales</taxon>
        <taxon>Ferrimonadaceae</taxon>
        <taxon>Paraferrimonas</taxon>
    </lineage>
</organism>
<dbReference type="PROSITE" id="PS51118">
    <property type="entry name" value="HTH_HXLR"/>
    <property type="match status" value="1"/>
</dbReference>
<evidence type="ECO:0000313" key="6">
    <source>
        <dbReference type="Proteomes" id="UP001161422"/>
    </source>
</evidence>
<keyword evidence="1" id="KW-0805">Transcription regulation</keyword>
<reference evidence="5" key="2">
    <citation type="submission" date="2023-01" db="EMBL/GenBank/DDBJ databases">
        <title>Draft genome sequence of Paraferrimonas sedimenticola strain NBRC 101628.</title>
        <authorList>
            <person name="Sun Q."/>
            <person name="Mori K."/>
        </authorList>
    </citation>
    <scope>NUCLEOTIDE SEQUENCE</scope>
    <source>
        <strain evidence="5">NBRC 101628</strain>
    </source>
</reference>
<dbReference type="EMBL" id="BSNC01000005">
    <property type="protein sequence ID" value="GLP96667.1"/>
    <property type="molecule type" value="Genomic_DNA"/>
</dbReference>